<name>A0AAD4PDY3_PERFH</name>
<dbReference type="InterPro" id="IPR029993">
    <property type="entry name" value="GAUT"/>
</dbReference>
<evidence type="ECO:0000256" key="5">
    <source>
        <dbReference type="RuleBase" id="RU362027"/>
    </source>
</evidence>
<comment type="caution">
    <text evidence="6">The sequence shown here is derived from an EMBL/GenBank/DDBJ whole genome shotgun (WGS) entry which is preliminary data.</text>
</comment>
<evidence type="ECO:0000256" key="2">
    <source>
        <dbReference type="ARBA" id="ARBA00006351"/>
    </source>
</evidence>
<comment type="similarity">
    <text evidence="2 5">Belongs to the glycosyltransferase 8 family.</text>
</comment>
<dbReference type="Pfam" id="PF01501">
    <property type="entry name" value="Glyco_transf_8"/>
    <property type="match status" value="1"/>
</dbReference>
<comment type="subcellular location">
    <subcellularLocation>
        <location evidence="5">Golgi apparatus membrane</location>
        <topology evidence="5">Single-pass type II membrane protein</topology>
    </subcellularLocation>
</comment>
<organism evidence="6 7">
    <name type="scientific">Perilla frutescens var. hirtella</name>
    <name type="common">Perilla citriodora</name>
    <name type="synonym">Perilla setoyensis</name>
    <dbReference type="NCBI Taxonomy" id="608512"/>
    <lineage>
        <taxon>Eukaryota</taxon>
        <taxon>Viridiplantae</taxon>
        <taxon>Streptophyta</taxon>
        <taxon>Embryophyta</taxon>
        <taxon>Tracheophyta</taxon>
        <taxon>Spermatophyta</taxon>
        <taxon>Magnoliopsida</taxon>
        <taxon>eudicotyledons</taxon>
        <taxon>Gunneridae</taxon>
        <taxon>Pentapetalae</taxon>
        <taxon>asterids</taxon>
        <taxon>lamiids</taxon>
        <taxon>Lamiales</taxon>
        <taxon>Lamiaceae</taxon>
        <taxon>Nepetoideae</taxon>
        <taxon>Elsholtzieae</taxon>
        <taxon>Perilla</taxon>
    </lineage>
</organism>
<keyword evidence="3 5" id="KW-0328">Glycosyltransferase</keyword>
<keyword evidence="5" id="KW-0961">Cell wall biogenesis/degradation</keyword>
<gene>
    <name evidence="6" type="ORF">C2S53_015502</name>
</gene>
<dbReference type="GO" id="GO:0047262">
    <property type="term" value="F:polygalacturonate 4-alpha-galacturonosyltransferase activity"/>
    <property type="evidence" value="ECO:0007669"/>
    <property type="project" value="InterPro"/>
</dbReference>
<keyword evidence="4" id="KW-0808">Transferase</keyword>
<keyword evidence="5" id="KW-1133">Transmembrane helix</keyword>
<evidence type="ECO:0000313" key="7">
    <source>
        <dbReference type="Proteomes" id="UP001190926"/>
    </source>
</evidence>
<dbReference type="GO" id="GO:0071555">
    <property type="term" value="P:cell wall organization"/>
    <property type="evidence" value="ECO:0007669"/>
    <property type="project" value="UniProtKB-KW"/>
</dbReference>
<protein>
    <recommendedName>
        <fullName evidence="5">Hexosyltransferase</fullName>
        <ecNumber evidence="5">2.4.1.-</ecNumber>
    </recommendedName>
</protein>
<dbReference type="GO" id="GO:0000139">
    <property type="term" value="C:Golgi membrane"/>
    <property type="evidence" value="ECO:0007669"/>
    <property type="project" value="UniProtKB-SubCell"/>
</dbReference>
<feature type="transmembrane region" description="Helical" evidence="5">
    <location>
        <begin position="21"/>
        <end position="44"/>
    </location>
</feature>
<dbReference type="EC" id="2.4.1.-" evidence="5"/>
<comment type="pathway">
    <text evidence="1 5">Glycan metabolism; pectin biosynthesis.</text>
</comment>
<sequence>MKAKKSSAAAVGRRLAYRAAMLPAVLMLGLVLPFLFVRTAFLVLESAALCSSSIGCVRWRLFGGSDAALVREELTRALLEAASINEDDDGSRIGIEKVKGGSNRGPISFKDLVRDFTSNRHDIKTFAITTKAMIDNMERLVQRAKWHESMYWHLAAHGVPSRLHCLSLKLAEEYAVNAVARSPLPLPQHVYRLSDPFLNHIVLLTDNVLAASVVVSSAVKTSSNPERLVFHVVTDKKSYTSMHSWFSVNKIPSAVVEIKGLQQYDWPHEVNVAVKDMLEIHQQIRNHHHRRMIEEDFEFMKEHDHYRTDVLSQSCVSLLNHLRIYLPELFPDLDKVVFLDDDVVVQRDLSSLWDLDLNEKVVGAVFDPCCKYEDYFNFSNPIISSNLDQHRCGWLYGMNIFDLKQWRKSNITATYQEWLKLNLNSGYTLWRSGALPPALIAFEKLVHHLDPSWHVAGLGQRYPNVEKDKLEGGAVIHFSGPAKPWLETGSPEVSSLWYRHVNLSNEYIARCGITG</sequence>
<dbReference type="Gene3D" id="3.90.550.10">
    <property type="entry name" value="Spore Coat Polysaccharide Biosynthesis Protein SpsA, Chain A"/>
    <property type="match status" value="1"/>
</dbReference>
<dbReference type="EMBL" id="SDAM02000020">
    <property type="protein sequence ID" value="KAH6836408.1"/>
    <property type="molecule type" value="Genomic_DNA"/>
</dbReference>
<dbReference type="InterPro" id="IPR002495">
    <property type="entry name" value="Glyco_trans_8"/>
</dbReference>
<evidence type="ECO:0000256" key="4">
    <source>
        <dbReference type="ARBA" id="ARBA00022679"/>
    </source>
</evidence>
<keyword evidence="5" id="KW-0812">Transmembrane</keyword>
<dbReference type="InterPro" id="IPR029044">
    <property type="entry name" value="Nucleotide-diphossugar_trans"/>
</dbReference>
<dbReference type="PANTHER" id="PTHR32116">
    <property type="entry name" value="GALACTURONOSYLTRANSFERASE 4-RELATED"/>
    <property type="match status" value="1"/>
</dbReference>
<evidence type="ECO:0000256" key="3">
    <source>
        <dbReference type="ARBA" id="ARBA00022676"/>
    </source>
</evidence>
<proteinExistence type="inferred from homology"/>
<dbReference type="Proteomes" id="UP001190926">
    <property type="component" value="Unassembled WGS sequence"/>
</dbReference>
<evidence type="ECO:0000313" key="6">
    <source>
        <dbReference type="EMBL" id="KAH6836408.1"/>
    </source>
</evidence>
<reference evidence="6 7" key="1">
    <citation type="journal article" date="2021" name="Nat. Commun.">
        <title>Incipient diploidization of the medicinal plant Perilla within 10,000 years.</title>
        <authorList>
            <person name="Zhang Y."/>
            <person name="Shen Q."/>
            <person name="Leng L."/>
            <person name="Zhang D."/>
            <person name="Chen S."/>
            <person name="Shi Y."/>
            <person name="Ning Z."/>
            <person name="Chen S."/>
        </authorList>
    </citation>
    <scope>NUCLEOTIDE SEQUENCE [LARGE SCALE GENOMIC DNA]</scope>
    <source>
        <strain evidence="7">cv. PC099</strain>
    </source>
</reference>
<dbReference type="PANTHER" id="PTHR32116:SF30">
    <property type="entry name" value="GALACTURONOSYLTRANSFERASE 15-RELATED"/>
    <property type="match status" value="1"/>
</dbReference>
<evidence type="ECO:0000256" key="1">
    <source>
        <dbReference type="ARBA" id="ARBA00004877"/>
    </source>
</evidence>
<keyword evidence="5" id="KW-0472">Membrane</keyword>
<keyword evidence="5" id="KW-0333">Golgi apparatus</keyword>
<keyword evidence="7" id="KW-1185">Reference proteome</keyword>
<dbReference type="AlphaFoldDB" id="A0AAD4PDY3"/>
<dbReference type="SUPFAM" id="SSF53448">
    <property type="entry name" value="Nucleotide-diphospho-sugar transferases"/>
    <property type="match status" value="1"/>
</dbReference>
<accession>A0AAD4PDY3</accession>